<reference evidence="3" key="2">
    <citation type="submission" date="2025-08" db="UniProtKB">
        <authorList>
            <consortium name="RefSeq"/>
        </authorList>
    </citation>
    <scope>IDENTIFICATION</scope>
    <source>
        <tissue evidence="3">Adult</tissue>
    </source>
</reference>
<evidence type="ECO:0000313" key="3">
    <source>
        <dbReference type="RefSeq" id="XP_049304406.1"/>
    </source>
</evidence>
<evidence type="ECO:0000313" key="2">
    <source>
        <dbReference type="Proteomes" id="UP001652620"/>
    </source>
</evidence>
<evidence type="ECO:0000256" key="1">
    <source>
        <dbReference type="SAM" id="Phobius"/>
    </source>
</evidence>
<accession>A0ABM3J599</accession>
<keyword evidence="2" id="KW-1185">Reference proteome</keyword>
<dbReference type="InterPro" id="IPR004245">
    <property type="entry name" value="DUF229"/>
</dbReference>
<keyword evidence="1" id="KW-1133">Transmembrane helix</keyword>
<dbReference type="SUPFAM" id="SSF53649">
    <property type="entry name" value="Alkaline phosphatase-like"/>
    <property type="match status" value="1"/>
</dbReference>
<proteinExistence type="predicted"/>
<sequence length="695" mass="79981">MSKIKYKLLHNNAYKAQKIQSKYIIIFCMIIFILHLLYWQSSSDIDNINFVDNSAKVNNKKLQKSIPAAITEATSSAITRFSTKSSSPTQELQKYFIYTSQCRVPFVDPFEKGVSELFNRRDFNYTSCTNDESFITLNYQLNARQYFLHMNVEAIERAVKPLNASAMDVGCCYRQIVRSGSGGNADNEFEILPCSTFHQDFMVPLHIEYIITECSLSKDANTTIIQKDAFSFVQQKNNSATNSSDKHTTSSRKKPNVLLLGIDSVSRINLRRTMPETFKHLQMNNWFELQGYNKIGDNTFPNLLAVLTSYNLTTGEEKCRPTTVGGLNDPICNLIWNNFKNYGYKTAYAEDCNGMSTFNYIKCGFLQQPTDYYLRPMLMALTRNLDIVEEAGLEYCVGRKHHAEYVFDLMLQFGNIFPADPLFGLFWANSFSHNAFEMPATMDTKILEYLTRMKSDGILERSIVIFFSDHGMRWGSLLWLKSGFLEERLPTMFISIPSWYQNEHPDFMRNLQINQRRLTSPYDIYATMRHILEVAEPENEFPYLNGTIRGASIFREIPENRNCNDAGIPEHWCTCVPYETVDKNDELISNITSLVFKEINQYLVNKNISDKCANLTLKYLNSAELKMFDVPNQSTYRLTFEALPKEPSFQATAIYNMNSKAISINVEDISRLDSYESTAGCINLKEAKKYCICKE</sequence>
<dbReference type="GeneID" id="105222143"/>
<dbReference type="PANTHER" id="PTHR10974:SF9">
    <property type="entry name" value="DUF229 DOMAIN CONTAINING PROTEIN-RELATED"/>
    <property type="match status" value="1"/>
</dbReference>
<dbReference type="Pfam" id="PF02995">
    <property type="entry name" value="DUF229"/>
    <property type="match status" value="1"/>
</dbReference>
<gene>
    <name evidence="3" type="primary">LOC105222143</name>
</gene>
<dbReference type="Proteomes" id="UP001652620">
    <property type="component" value="Chromosome 2"/>
</dbReference>
<feature type="transmembrane region" description="Helical" evidence="1">
    <location>
        <begin position="21"/>
        <end position="39"/>
    </location>
</feature>
<dbReference type="InterPro" id="IPR017850">
    <property type="entry name" value="Alkaline_phosphatase_core_sf"/>
</dbReference>
<keyword evidence="1" id="KW-0472">Membrane</keyword>
<dbReference type="CDD" id="cd16021">
    <property type="entry name" value="ALP_like"/>
    <property type="match status" value="1"/>
</dbReference>
<keyword evidence="1" id="KW-0812">Transmembrane</keyword>
<dbReference type="RefSeq" id="XP_049304406.1">
    <property type="nucleotide sequence ID" value="XM_049448449.1"/>
</dbReference>
<dbReference type="Gene3D" id="3.40.720.10">
    <property type="entry name" value="Alkaline Phosphatase, subunit A"/>
    <property type="match status" value="1"/>
</dbReference>
<protein>
    <submittedName>
        <fullName evidence="3">Uncharacterized protein LOC105222143 isoform X1</fullName>
    </submittedName>
</protein>
<reference evidence="2" key="1">
    <citation type="submission" date="2025-05" db="UniProtKB">
        <authorList>
            <consortium name="RefSeq"/>
        </authorList>
    </citation>
    <scope>NUCLEOTIDE SEQUENCE [LARGE SCALE GENOMIC DNA]</scope>
</reference>
<dbReference type="PANTHER" id="PTHR10974">
    <property type="entry name" value="FI08016P-RELATED"/>
    <property type="match status" value="1"/>
</dbReference>
<name>A0ABM3J599_BACDO</name>
<organism evidence="2 3">
    <name type="scientific">Bactrocera dorsalis</name>
    <name type="common">Oriental fruit fly</name>
    <name type="synonym">Dacus dorsalis</name>
    <dbReference type="NCBI Taxonomy" id="27457"/>
    <lineage>
        <taxon>Eukaryota</taxon>
        <taxon>Metazoa</taxon>
        <taxon>Ecdysozoa</taxon>
        <taxon>Arthropoda</taxon>
        <taxon>Hexapoda</taxon>
        <taxon>Insecta</taxon>
        <taxon>Pterygota</taxon>
        <taxon>Neoptera</taxon>
        <taxon>Endopterygota</taxon>
        <taxon>Diptera</taxon>
        <taxon>Brachycera</taxon>
        <taxon>Muscomorpha</taxon>
        <taxon>Tephritoidea</taxon>
        <taxon>Tephritidae</taxon>
        <taxon>Bactrocera</taxon>
        <taxon>Bactrocera</taxon>
    </lineage>
</organism>